<name>A0AAV4XU29_CAEEX</name>
<organism evidence="1 2">
    <name type="scientific">Caerostris extrusa</name>
    <name type="common">Bark spider</name>
    <name type="synonym">Caerostris bankana</name>
    <dbReference type="NCBI Taxonomy" id="172846"/>
    <lineage>
        <taxon>Eukaryota</taxon>
        <taxon>Metazoa</taxon>
        <taxon>Ecdysozoa</taxon>
        <taxon>Arthropoda</taxon>
        <taxon>Chelicerata</taxon>
        <taxon>Arachnida</taxon>
        <taxon>Araneae</taxon>
        <taxon>Araneomorphae</taxon>
        <taxon>Entelegynae</taxon>
        <taxon>Araneoidea</taxon>
        <taxon>Araneidae</taxon>
        <taxon>Caerostris</taxon>
    </lineage>
</organism>
<comment type="caution">
    <text evidence="1">The sequence shown here is derived from an EMBL/GenBank/DDBJ whole genome shotgun (WGS) entry which is preliminary data.</text>
</comment>
<accession>A0AAV4XU29</accession>
<evidence type="ECO:0000313" key="2">
    <source>
        <dbReference type="Proteomes" id="UP001054945"/>
    </source>
</evidence>
<evidence type="ECO:0000313" key="1">
    <source>
        <dbReference type="EMBL" id="GIY97369.1"/>
    </source>
</evidence>
<reference evidence="1 2" key="1">
    <citation type="submission" date="2021-06" db="EMBL/GenBank/DDBJ databases">
        <title>Caerostris extrusa draft genome.</title>
        <authorList>
            <person name="Kono N."/>
            <person name="Arakawa K."/>
        </authorList>
    </citation>
    <scope>NUCLEOTIDE SEQUENCE [LARGE SCALE GENOMIC DNA]</scope>
</reference>
<protein>
    <submittedName>
        <fullName evidence="1">Uncharacterized protein</fullName>
    </submittedName>
</protein>
<proteinExistence type="predicted"/>
<keyword evidence="2" id="KW-1185">Reference proteome</keyword>
<dbReference type="AlphaFoldDB" id="A0AAV4XU29"/>
<dbReference type="EMBL" id="BPLR01000773">
    <property type="protein sequence ID" value="GIY97369.1"/>
    <property type="molecule type" value="Genomic_DNA"/>
</dbReference>
<dbReference type="Proteomes" id="UP001054945">
    <property type="component" value="Unassembled WGS sequence"/>
</dbReference>
<gene>
    <name evidence="1" type="ORF">CEXT_305751</name>
</gene>
<sequence>MVMGIRATDKKNFSSSLYKISEVGQNLKSEILDIAENIVRQKNKELDHAPHDREIFYHMRVHMLHEKTGHISLYDIGAVMDGNYY</sequence>